<sequence length="345" mass="40598">MNNAGWDAKENLIPFSPITDGEVIRSINSALIGNSKRTTSYKFVFFKSILDNLFNVDLNSDSEYFLGFDAISLRFAEIYWNLILRCKLRQMPENSDGKISAIERILFDFCEKYGYSIDETEFAFEGLRNAQQLELSEKIKKSVVTKYVLGAFCADTDWKFYHFSKPKKWHGIFISRDFFIVLAKYRSDFEKVNYFEWIKYLEGINKEEDSYMLASKLDKSTERENLNPYRKTLFEFGQTKCFYCGKNLGENAVDHFIPWSFVKDDKLWNFVLACPLCNSKKSDSLTSQDFLDNLRLRNEKLRKMNHDFVQREFKSYTFSKLALMYQNAVFNGYRCGWMPGGRDAR</sequence>
<evidence type="ECO:0000259" key="1">
    <source>
        <dbReference type="SMART" id="SM00507"/>
    </source>
</evidence>
<accession>H7EL59</accession>
<feature type="domain" description="HNH nuclease" evidence="1">
    <location>
        <begin position="228"/>
        <end position="279"/>
    </location>
</feature>
<keyword evidence="2" id="KW-0255">Endonuclease</keyword>
<proteinExistence type="predicted"/>
<dbReference type="Gene3D" id="1.10.30.50">
    <property type="match status" value="1"/>
</dbReference>
<gene>
    <name evidence="2" type="ORF">TresaDRAFT_1073</name>
</gene>
<comment type="caution">
    <text evidence="2">The sequence shown here is derived from an EMBL/GenBank/DDBJ whole genome shotgun (WGS) entry which is preliminary data.</text>
</comment>
<dbReference type="STRING" id="907348.TresaDRAFT_1073"/>
<organism evidence="2 3">
    <name type="scientific">Treponema saccharophilum DSM 2985</name>
    <dbReference type="NCBI Taxonomy" id="907348"/>
    <lineage>
        <taxon>Bacteria</taxon>
        <taxon>Pseudomonadati</taxon>
        <taxon>Spirochaetota</taxon>
        <taxon>Spirochaetia</taxon>
        <taxon>Spirochaetales</taxon>
        <taxon>Treponemataceae</taxon>
        <taxon>Treponema</taxon>
    </lineage>
</organism>
<dbReference type="OrthoDB" id="489287at2"/>
<evidence type="ECO:0000313" key="3">
    <source>
        <dbReference type="Proteomes" id="UP000003571"/>
    </source>
</evidence>
<name>H7EL59_9SPIR</name>
<keyword evidence="2" id="KW-0378">Hydrolase</keyword>
<evidence type="ECO:0000313" key="2">
    <source>
        <dbReference type="EMBL" id="EIC01784.1"/>
    </source>
</evidence>
<dbReference type="RefSeq" id="WP_002704560.1">
    <property type="nucleotide sequence ID" value="NZ_AGRW01000047.1"/>
</dbReference>
<dbReference type="Pfam" id="PF13395">
    <property type="entry name" value="HNH_4"/>
    <property type="match status" value="1"/>
</dbReference>
<dbReference type="AlphaFoldDB" id="H7EL59"/>
<dbReference type="InterPro" id="IPR003615">
    <property type="entry name" value="HNH_nuc"/>
</dbReference>
<dbReference type="EMBL" id="AGRW01000047">
    <property type="protein sequence ID" value="EIC01784.1"/>
    <property type="molecule type" value="Genomic_DNA"/>
</dbReference>
<protein>
    <submittedName>
        <fullName evidence="2">HNH endonuclease</fullName>
    </submittedName>
</protein>
<dbReference type="CDD" id="cd00085">
    <property type="entry name" value="HNHc"/>
    <property type="match status" value="1"/>
</dbReference>
<dbReference type="eggNOG" id="COG1403">
    <property type="taxonomic scope" value="Bacteria"/>
</dbReference>
<dbReference type="GO" id="GO:0004519">
    <property type="term" value="F:endonuclease activity"/>
    <property type="evidence" value="ECO:0007669"/>
    <property type="project" value="UniProtKB-KW"/>
</dbReference>
<dbReference type="PATRIC" id="fig|907348.3.peg.1641"/>
<dbReference type="Proteomes" id="UP000003571">
    <property type="component" value="Unassembled WGS sequence"/>
</dbReference>
<keyword evidence="2" id="KW-0540">Nuclease</keyword>
<keyword evidence="3" id="KW-1185">Reference proteome</keyword>
<reference evidence="2 3" key="1">
    <citation type="submission" date="2011-09" db="EMBL/GenBank/DDBJ databases">
        <title>The draft genome of Treponema saccharophilum DSM 2985.</title>
        <authorList>
            <consortium name="US DOE Joint Genome Institute (JGI-PGF)"/>
            <person name="Lucas S."/>
            <person name="Copeland A."/>
            <person name="Lapidus A."/>
            <person name="Glavina del Rio T."/>
            <person name="Dalin E."/>
            <person name="Tice H."/>
            <person name="Bruce D."/>
            <person name="Goodwin L."/>
            <person name="Pitluck S."/>
            <person name="Peters L."/>
            <person name="Kyrpides N."/>
            <person name="Mavromatis K."/>
            <person name="Ivanova N."/>
            <person name="Markowitz V."/>
            <person name="Cheng J.-F."/>
            <person name="Hugenholtz P."/>
            <person name="Woyke T."/>
            <person name="Wu D."/>
            <person name="Gronow S."/>
            <person name="Wellnitz S."/>
            <person name="Brambilla E."/>
            <person name="Klenk H.-P."/>
            <person name="Eisen J.A."/>
        </authorList>
    </citation>
    <scope>NUCLEOTIDE SEQUENCE [LARGE SCALE GENOMIC DNA]</scope>
    <source>
        <strain evidence="2 3">DSM 2985</strain>
    </source>
</reference>
<dbReference type="SMART" id="SM00507">
    <property type="entry name" value="HNHc"/>
    <property type="match status" value="1"/>
</dbReference>